<organism evidence="3 4">
    <name type="scientific">Fusarium oxysporum f. sp. rapae</name>
    <dbReference type="NCBI Taxonomy" id="485398"/>
    <lineage>
        <taxon>Eukaryota</taxon>
        <taxon>Fungi</taxon>
        <taxon>Dikarya</taxon>
        <taxon>Ascomycota</taxon>
        <taxon>Pezizomycotina</taxon>
        <taxon>Sordariomycetes</taxon>
        <taxon>Hypocreomycetidae</taxon>
        <taxon>Hypocreales</taxon>
        <taxon>Nectriaceae</taxon>
        <taxon>Fusarium</taxon>
        <taxon>Fusarium oxysporum species complex</taxon>
    </lineage>
</organism>
<keyword evidence="1" id="KW-0521">NADP</keyword>
<dbReference type="AlphaFoldDB" id="A0A8J5TRR5"/>
<accession>A0A8J5TRR5</accession>
<dbReference type="GO" id="GO:0016491">
    <property type="term" value="F:oxidoreductase activity"/>
    <property type="evidence" value="ECO:0007669"/>
    <property type="project" value="UniProtKB-KW"/>
</dbReference>
<evidence type="ECO:0000256" key="1">
    <source>
        <dbReference type="ARBA" id="ARBA00022857"/>
    </source>
</evidence>
<protein>
    <submittedName>
        <fullName evidence="3">4-formylbenzenesulfonate dehydrogenase TsaC1/TsaC2</fullName>
    </submittedName>
</protein>
<keyword evidence="2" id="KW-0560">Oxidoreductase</keyword>
<comment type="caution">
    <text evidence="3">The sequence shown here is derived from an EMBL/GenBank/DDBJ whole genome shotgun (WGS) entry which is preliminary data.</text>
</comment>
<dbReference type="Proteomes" id="UP000694050">
    <property type="component" value="Unassembled WGS sequence"/>
</dbReference>
<dbReference type="InterPro" id="IPR002347">
    <property type="entry name" value="SDR_fam"/>
</dbReference>
<proteinExistence type="predicted"/>
<dbReference type="EMBL" id="JAELUQ010000006">
    <property type="protein sequence ID" value="KAG7411785.1"/>
    <property type="molecule type" value="Genomic_DNA"/>
</dbReference>
<evidence type="ECO:0000313" key="3">
    <source>
        <dbReference type="EMBL" id="KAG7411785.1"/>
    </source>
</evidence>
<dbReference type="PANTHER" id="PTHR43639">
    <property type="entry name" value="OXIDOREDUCTASE, SHORT-CHAIN DEHYDROGENASE/REDUCTASE FAMILY (AFU_ORTHOLOGUE AFUA_5G02870)"/>
    <property type="match status" value="1"/>
</dbReference>
<evidence type="ECO:0000313" key="4">
    <source>
        <dbReference type="Proteomes" id="UP000694050"/>
    </source>
</evidence>
<gene>
    <name evidence="3" type="ORF">Forpe1208_v009577</name>
</gene>
<dbReference type="FunFam" id="3.40.50.720:FF:000084">
    <property type="entry name" value="Short-chain dehydrogenase reductase"/>
    <property type="match status" value="1"/>
</dbReference>
<name>A0A8J5TRR5_FUSOX</name>
<dbReference type="NCBIfam" id="NF005559">
    <property type="entry name" value="PRK07231.1"/>
    <property type="match status" value="1"/>
</dbReference>
<evidence type="ECO:0000256" key="2">
    <source>
        <dbReference type="ARBA" id="ARBA00023002"/>
    </source>
</evidence>
<dbReference type="PANTHER" id="PTHR43639:SF5">
    <property type="entry name" value="OXIDOREDUCTASE, SHORT-CHAIN DEHYDROGENASE_REDUCTASE FAMILY (AFU_ORTHOLOGUE AFUA_6G09140)"/>
    <property type="match status" value="1"/>
</dbReference>
<sequence length="252" mass="26423">MPRLSGKVAIVTGGGSGFGAGIVAKFVSEGCKVVVMDINDRLASQTAAKAPPGSAVAICGDVSQRADWVTALDSALVNFGSIDIVVNNAGVLHKAQPSIDMDEDEYDRVMKVNVKQLLWSTKVVVPYLIRNGKPGAFVNVSSMSGVRPRPNLVWYAASKGAVNSATKGLAAEYATAKIRFNAILPAVGETNMTPLFLGHDDSPEAWVKMMSSIPLGRLCQPHDVADAACFLASDEASFLTGVCLEVDGGRGI</sequence>
<reference evidence="3" key="1">
    <citation type="submission" date="2021-04" db="EMBL/GenBank/DDBJ databases">
        <title>First draft genome resource for Brassicaceae pathogens Fusarium oxysporum f. sp. raphani and Fusarium oxysporum f. sp. rapae.</title>
        <authorList>
            <person name="Asai S."/>
        </authorList>
    </citation>
    <scope>NUCLEOTIDE SEQUENCE</scope>
    <source>
        <strain evidence="3">Tf1208</strain>
    </source>
</reference>
<dbReference type="Pfam" id="PF13561">
    <property type="entry name" value="adh_short_C2"/>
    <property type="match status" value="1"/>
</dbReference>